<dbReference type="EMBL" id="CP014226">
    <property type="protein sequence ID" value="AMD00383.1"/>
    <property type="molecule type" value="Genomic_DNA"/>
</dbReference>
<feature type="signal peptide" evidence="5">
    <location>
        <begin position="1"/>
        <end position="22"/>
    </location>
</feature>
<evidence type="ECO:0000256" key="3">
    <source>
        <dbReference type="ARBA" id="ARBA00045001"/>
    </source>
</evidence>
<evidence type="ECO:0000313" key="7">
    <source>
        <dbReference type="Proteomes" id="UP000063387"/>
    </source>
</evidence>
<evidence type="ECO:0000256" key="2">
    <source>
        <dbReference type="ARBA" id="ARBA00044983"/>
    </source>
</evidence>
<dbReference type="RefSeq" id="WP_083517459.1">
    <property type="nucleotide sequence ID" value="NZ_CP014226.1"/>
</dbReference>
<sequence length="155" mass="17276">MKVVKLVATALVTLGMASPAMAQQSMQAPPQQGDQVDQLNELLDLDEGQQQEIRGLLDDAQQRLQPKEQEAQALQTALGDHIDPNFDETAIRQDATRLGELTGELAAETTLLQARVEAVFTEEQRNQLEEVMAQQQQQMNQMQEQMQQQQAPPAQ</sequence>
<dbReference type="InterPro" id="IPR025961">
    <property type="entry name" value="Metal_resist"/>
</dbReference>
<keyword evidence="5" id="KW-0732">Signal</keyword>
<feature type="region of interest" description="Disordered" evidence="4">
    <location>
        <begin position="130"/>
        <end position="155"/>
    </location>
</feature>
<proteinExistence type="inferred from homology"/>
<dbReference type="GO" id="GO:0042597">
    <property type="term" value="C:periplasmic space"/>
    <property type="evidence" value="ECO:0007669"/>
    <property type="project" value="InterPro"/>
</dbReference>
<gene>
    <name evidence="6" type="ORF">LOKO_01315</name>
</gene>
<evidence type="ECO:0000256" key="4">
    <source>
        <dbReference type="SAM" id="MobiDB-lite"/>
    </source>
</evidence>
<dbReference type="OrthoDB" id="6366714at2"/>
<accession>A0A109ULE4</accession>
<dbReference type="Proteomes" id="UP000063387">
    <property type="component" value="Chromosome"/>
</dbReference>
<reference evidence="6 7" key="2">
    <citation type="submission" date="2016-02" db="EMBL/GenBank/DDBJ databases">
        <authorList>
            <person name="Wen L."/>
            <person name="He K."/>
            <person name="Yang H."/>
        </authorList>
    </citation>
    <scope>NUCLEOTIDE SEQUENCE [LARGE SCALE GENOMIC DNA]</scope>
    <source>
        <strain evidence="6 7">AGD 8-3</strain>
    </source>
</reference>
<dbReference type="PATRIC" id="fig|507626.3.peg.1299"/>
<organism evidence="6 7">
    <name type="scientific">Halomonas chromatireducens</name>
    <dbReference type="NCBI Taxonomy" id="507626"/>
    <lineage>
        <taxon>Bacteria</taxon>
        <taxon>Pseudomonadati</taxon>
        <taxon>Pseudomonadota</taxon>
        <taxon>Gammaproteobacteria</taxon>
        <taxon>Oceanospirillales</taxon>
        <taxon>Halomonadaceae</taxon>
        <taxon>Halomonas</taxon>
    </lineage>
</organism>
<feature type="compositionally biased region" description="Low complexity" evidence="4">
    <location>
        <begin position="132"/>
        <end position="155"/>
    </location>
</feature>
<protein>
    <recommendedName>
        <fullName evidence="2">Signaling pathway modulator ZraP</fullName>
    </recommendedName>
    <alternativeName>
        <fullName evidence="3">Zinc resistance-associated protein</fullName>
    </alternativeName>
</protein>
<feature type="chain" id="PRO_5007140959" description="Signaling pathway modulator ZraP" evidence="5">
    <location>
        <begin position="23"/>
        <end position="155"/>
    </location>
</feature>
<dbReference type="KEGG" id="hco:LOKO_01315"/>
<name>A0A109ULE4_9GAMM</name>
<dbReference type="AlphaFoldDB" id="A0A109ULE4"/>
<reference evidence="6 7" key="1">
    <citation type="journal article" date="2016" name="Genome Announc.">
        <title>Draft Genome Sequence of 'Halomonas chromatireducens' Strain AGD 8-3, a Haloalkaliphilic Chromate- and Selenite-Reducing Gammaproteobacterium.</title>
        <authorList>
            <person name="Sharko F.S."/>
            <person name="Shapovalova A.A."/>
            <person name="Tsygankova S.V."/>
            <person name="Komova A.V."/>
            <person name="Boulygina E.S."/>
            <person name="Teslyuk A.B."/>
            <person name="Gotovtsev P.M."/>
            <person name="Namsaraev Z.B."/>
            <person name="Khijniak T.V."/>
            <person name="Nedoluzhko A.V."/>
            <person name="Vasilov R.G."/>
        </authorList>
    </citation>
    <scope>NUCLEOTIDE SEQUENCE [LARGE SCALE GENOMIC DNA]</scope>
    <source>
        <strain evidence="6 7">AGD 8-3</strain>
    </source>
</reference>
<evidence type="ECO:0000313" key="6">
    <source>
        <dbReference type="EMBL" id="AMD00383.1"/>
    </source>
</evidence>
<evidence type="ECO:0000256" key="5">
    <source>
        <dbReference type="SAM" id="SignalP"/>
    </source>
</evidence>
<evidence type="ECO:0000256" key="1">
    <source>
        <dbReference type="ARBA" id="ARBA00044945"/>
    </source>
</evidence>
<dbReference type="Pfam" id="PF13801">
    <property type="entry name" value="Metal_resist"/>
    <property type="match status" value="1"/>
</dbReference>
<dbReference type="Gene3D" id="1.20.120.1490">
    <property type="match status" value="1"/>
</dbReference>
<comment type="similarity">
    <text evidence="1">Belongs to the ZraP family.</text>
</comment>
<keyword evidence="7" id="KW-1185">Reference proteome</keyword>